<evidence type="ECO:0000313" key="3">
    <source>
        <dbReference type="Proteomes" id="UP001176960"/>
    </source>
</evidence>
<keyword evidence="1" id="KW-0812">Transmembrane</keyword>
<sequence>MSTPTTTSRGFLAPLETVSCWAIPFIVDAAVAILEQQPQYSAYSIWSWPIVLGSLIVGYFLGPMIDGFFTKIFR</sequence>
<protein>
    <submittedName>
        <fullName evidence="2">Uncharacterized protein</fullName>
    </submittedName>
</protein>
<dbReference type="EMBL" id="CATKSH010000007">
    <property type="protein sequence ID" value="CAI9120617.1"/>
    <property type="molecule type" value="Genomic_DNA"/>
</dbReference>
<proteinExistence type="predicted"/>
<keyword evidence="1" id="KW-0472">Membrane</keyword>
<evidence type="ECO:0000313" key="2">
    <source>
        <dbReference type="EMBL" id="CAI9120617.1"/>
    </source>
</evidence>
<evidence type="ECO:0000256" key="1">
    <source>
        <dbReference type="SAM" id="Phobius"/>
    </source>
</evidence>
<dbReference type="AlphaFoldDB" id="A0AA35Y1H0"/>
<feature type="transmembrane region" description="Helical" evidence="1">
    <location>
        <begin position="46"/>
        <end position="69"/>
    </location>
</feature>
<keyword evidence="1" id="KW-1133">Transmembrane helix</keyword>
<reference evidence="2" key="1">
    <citation type="submission" date="2023-03" db="EMBL/GenBank/DDBJ databases">
        <authorList>
            <person name="Cleenwerck I."/>
        </authorList>
    </citation>
    <scope>NUCLEOTIDE SEQUENCE</scope>
    <source>
        <strain evidence="2">LMG 32879</strain>
    </source>
</reference>
<gene>
    <name evidence="2" type="ORF">LMG32879_001453</name>
</gene>
<accession>A0AA35Y1H0</accession>
<name>A0AA35Y1H0_9PROT</name>
<organism evidence="2 3">
    <name type="scientific">Brytella acorum</name>
    <dbReference type="NCBI Taxonomy" id="2959299"/>
    <lineage>
        <taxon>Bacteria</taxon>
        <taxon>Pseudomonadati</taxon>
        <taxon>Pseudomonadota</taxon>
        <taxon>Alphaproteobacteria</taxon>
        <taxon>Acetobacterales</taxon>
        <taxon>Acetobacteraceae</taxon>
        <taxon>Brytella</taxon>
    </lineage>
</organism>
<dbReference type="Proteomes" id="UP001176960">
    <property type="component" value="Unassembled WGS sequence"/>
</dbReference>
<dbReference type="RefSeq" id="WP_289841293.1">
    <property type="nucleotide sequence ID" value="NZ_CATKSH010000007.1"/>
</dbReference>
<keyword evidence="3" id="KW-1185">Reference proteome</keyword>
<feature type="transmembrane region" description="Helical" evidence="1">
    <location>
        <begin position="12"/>
        <end position="34"/>
    </location>
</feature>
<comment type="caution">
    <text evidence="2">The sequence shown here is derived from an EMBL/GenBank/DDBJ whole genome shotgun (WGS) entry which is preliminary data.</text>
</comment>